<proteinExistence type="predicted"/>
<evidence type="ECO:0000313" key="4">
    <source>
        <dbReference type="Proteomes" id="UP000054549"/>
    </source>
</evidence>
<accession>A0A0C2SN80</accession>
<dbReference type="InParanoid" id="A0A0C2SN80"/>
<evidence type="ECO:0000256" key="1">
    <source>
        <dbReference type="SAM" id="MobiDB-lite"/>
    </source>
</evidence>
<dbReference type="Proteomes" id="UP000054549">
    <property type="component" value="Unassembled WGS sequence"/>
</dbReference>
<sequence length="148" mass="15732">MRFEIVLFISSLVVLAFGANPFPPPSHGDTVRFQGARGPNRAVVVGSPDKEGKYKLAPFRPSYNVQLKNHPVYSDRIVKAHPDDITSIPNQPSRPELASAIASGHAKNASPVSGTNGPVFGSKNYRDAAPAMPSNAAGLRHGKGYQSA</sequence>
<keyword evidence="4" id="KW-1185">Reference proteome</keyword>
<gene>
    <name evidence="3" type="ORF">M378DRAFT_11263</name>
</gene>
<evidence type="ECO:0000256" key="2">
    <source>
        <dbReference type="SAM" id="SignalP"/>
    </source>
</evidence>
<name>A0A0C2SN80_AMAMK</name>
<feature type="signal peptide" evidence="2">
    <location>
        <begin position="1"/>
        <end position="18"/>
    </location>
</feature>
<reference evidence="3 4" key="1">
    <citation type="submission" date="2014-04" db="EMBL/GenBank/DDBJ databases">
        <title>Evolutionary Origins and Diversification of the Mycorrhizal Mutualists.</title>
        <authorList>
            <consortium name="DOE Joint Genome Institute"/>
            <consortium name="Mycorrhizal Genomics Consortium"/>
            <person name="Kohler A."/>
            <person name="Kuo A."/>
            <person name="Nagy L.G."/>
            <person name="Floudas D."/>
            <person name="Copeland A."/>
            <person name="Barry K.W."/>
            <person name="Cichocki N."/>
            <person name="Veneault-Fourrey C."/>
            <person name="LaButti K."/>
            <person name="Lindquist E.A."/>
            <person name="Lipzen A."/>
            <person name="Lundell T."/>
            <person name="Morin E."/>
            <person name="Murat C."/>
            <person name="Riley R."/>
            <person name="Ohm R."/>
            <person name="Sun H."/>
            <person name="Tunlid A."/>
            <person name="Henrissat B."/>
            <person name="Grigoriev I.V."/>
            <person name="Hibbett D.S."/>
            <person name="Martin F."/>
        </authorList>
    </citation>
    <scope>NUCLEOTIDE SEQUENCE [LARGE SCALE GENOMIC DNA]</scope>
    <source>
        <strain evidence="3 4">Koide BX008</strain>
    </source>
</reference>
<feature type="chain" id="PRO_5002155708" evidence="2">
    <location>
        <begin position="19"/>
        <end position="148"/>
    </location>
</feature>
<evidence type="ECO:0000313" key="3">
    <source>
        <dbReference type="EMBL" id="KIL64690.1"/>
    </source>
</evidence>
<feature type="region of interest" description="Disordered" evidence="1">
    <location>
        <begin position="102"/>
        <end position="148"/>
    </location>
</feature>
<dbReference type="AlphaFoldDB" id="A0A0C2SN80"/>
<dbReference type="HOGENOM" id="CLU_106779_0_0_1"/>
<organism evidence="3 4">
    <name type="scientific">Amanita muscaria (strain Koide BX008)</name>
    <dbReference type="NCBI Taxonomy" id="946122"/>
    <lineage>
        <taxon>Eukaryota</taxon>
        <taxon>Fungi</taxon>
        <taxon>Dikarya</taxon>
        <taxon>Basidiomycota</taxon>
        <taxon>Agaricomycotina</taxon>
        <taxon>Agaricomycetes</taxon>
        <taxon>Agaricomycetidae</taxon>
        <taxon>Agaricales</taxon>
        <taxon>Pluteineae</taxon>
        <taxon>Amanitaceae</taxon>
        <taxon>Amanita</taxon>
    </lineage>
</organism>
<keyword evidence="2" id="KW-0732">Signal</keyword>
<protein>
    <submittedName>
        <fullName evidence="3">Uncharacterized protein</fullName>
    </submittedName>
</protein>
<dbReference type="EMBL" id="KN818247">
    <property type="protein sequence ID" value="KIL64690.1"/>
    <property type="molecule type" value="Genomic_DNA"/>
</dbReference>